<dbReference type="InterPro" id="IPR036188">
    <property type="entry name" value="FAD/NAD-bd_sf"/>
</dbReference>
<accession>A0A1I0U082</accession>
<evidence type="ECO:0000313" key="3">
    <source>
        <dbReference type="Proteomes" id="UP000182054"/>
    </source>
</evidence>
<dbReference type="Proteomes" id="UP000182054">
    <property type="component" value="Unassembled WGS sequence"/>
</dbReference>
<feature type="domain" description="Amine oxidase" evidence="1">
    <location>
        <begin position="15"/>
        <end position="411"/>
    </location>
</feature>
<evidence type="ECO:0000313" key="2">
    <source>
        <dbReference type="EMBL" id="SFA57388.1"/>
    </source>
</evidence>
<name>A0A1I0U082_9NOCA</name>
<reference evidence="2 3" key="1">
    <citation type="submission" date="2016-10" db="EMBL/GenBank/DDBJ databases">
        <authorList>
            <person name="de Groot N.N."/>
        </authorList>
    </citation>
    <scope>NUCLEOTIDE SEQUENCE [LARGE SCALE GENOMIC DNA]</scope>
    <source>
        <strain evidence="2 3">DSM 44908</strain>
    </source>
</reference>
<dbReference type="Pfam" id="PF01593">
    <property type="entry name" value="Amino_oxidase"/>
    <property type="match status" value="1"/>
</dbReference>
<organism evidence="2 3">
    <name type="scientific">Rhodococcoides kroppenstedtii</name>
    <dbReference type="NCBI Taxonomy" id="293050"/>
    <lineage>
        <taxon>Bacteria</taxon>
        <taxon>Bacillati</taxon>
        <taxon>Actinomycetota</taxon>
        <taxon>Actinomycetes</taxon>
        <taxon>Mycobacteriales</taxon>
        <taxon>Nocardiaceae</taxon>
        <taxon>Rhodococcoides</taxon>
    </lineage>
</organism>
<dbReference type="RefSeq" id="WP_068364003.1">
    <property type="nucleotide sequence ID" value="NZ_FOJN01000011.1"/>
</dbReference>
<dbReference type="OrthoDB" id="9767561at2"/>
<dbReference type="PANTHER" id="PTHR42841">
    <property type="entry name" value="AMINE OXIDASE"/>
    <property type="match status" value="1"/>
</dbReference>
<dbReference type="GeneID" id="85486691"/>
<proteinExistence type="predicted"/>
<dbReference type="Gene3D" id="3.50.50.60">
    <property type="entry name" value="FAD/NAD(P)-binding domain"/>
    <property type="match status" value="1"/>
</dbReference>
<evidence type="ECO:0000259" key="1">
    <source>
        <dbReference type="Pfam" id="PF01593"/>
    </source>
</evidence>
<dbReference type="GO" id="GO:0016491">
    <property type="term" value="F:oxidoreductase activity"/>
    <property type="evidence" value="ECO:0007669"/>
    <property type="project" value="InterPro"/>
</dbReference>
<dbReference type="SUPFAM" id="SSF51905">
    <property type="entry name" value="FAD/NAD(P)-binding domain"/>
    <property type="match status" value="1"/>
</dbReference>
<dbReference type="EMBL" id="FOJN01000011">
    <property type="protein sequence ID" value="SFA57388.1"/>
    <property type="molecule type" value="Genomic_DNA"/>
</dbReference>
<dbReference type="InterPro" id="IPR002937">
    <property type="entry name" value="Amino_oxidase"/>
</dbReference>
<gene>
    <name evidence="2" type="ORF">SAMN05444374_111118</name>
</gene>
<dbReference type="AlphaFoldDB" id="A0A1I0U082"/>
<protein>
    <submittedName>
        <fullName evidence="2">Flavin containing amine oxidoreductase</fullName>
    </submittedName>
</protein>
<sequence length="416" mass="43487">MSDIDADVIVVGAGIAGLRCAAALHRRGISARVLEADTAPGGRIRTDVVDGFRCDRGFQLLNPSYPAVRRHVDVDALDLRTAGRGVRVVDGSGRSRTLADPTRHPGLLAATVRSAVGLGLVRPRAVVGAARWALPALGPVRRLESAPDAALAADWDRLGVRGPLRESILSPFLSGVLADGVGDTSDRYVRLVLRSFLLATPGVPDRGMQAFPRQLARAEGVDVTYSARVERVTDGAVPEVGVADGATLRARAVVIATDASDAADLTSAATSPMRGLSTWWFDADGLEPDAFLRISGAGGVVVNTAQLSAIAPGYAPPGRTLVEATTLLGDAGPAEEAAVRAELTRLWATSTASWRVIVRHDVTRALPVQAAGTPLRRPLRTGERVLVAGDHRDTPSIQGALVSGGRAAAEVARLLR</sequence>